<dbReference type="EMBL" id="MNBE01000647">
    <property type="protein sequence ID" value="OKP00367.1"/>
    <property type="molecule type" value="Genomic_DNA"/>
</dbReference>
<evidence type="ECO:0000313" key="3">
    <source>
        <dbReference type="Proteomes" id="UP000186955"/>
    </source>
</evidence>
<feature type="region of interest" description="Disordered" evidence="1">
    <location>
        <begin position="1"/>
        <end position="21"/>
    </location>
</feature>
<evidence type="ECO:0000313" key="2">
    <source>
        <dbReference type="EMBL" id="OKP00367.1"/>
    </source>
</evidence>
<name>A0A1Q5TJH0_9EURO</name>
<evidence type="ECO:0000256" key="1">
    <source>
        <dbReference type="SAM" id="MobiDB-lite"/>
    </source>
</evidence>
<keyword evidence="3" id="KW-1185">Reference proteome</keyword>
<comment type="caution">
    <text evidence="2">The sequence shown here is derived from an EMBL/GenBank/DDBJ whole genome shotgun (WGS) entry which is preliminary data.</text>
</comment>
<protein>
    <submittedName>
        <fullName evidence="2">Uncharacterized protein</fullName>
    </submittedName>
</protein>
<dbReference type="AlphaFoldDB" id="A0A1Q5TJH0"/>
<dbReference type="Proteomes" id="UP000186955">
    <property type="component" value="Unassembled WGS sequence"/>
</dbReference>
<sequence length="99" mass="11540">MTNPSKSNSNKHHSKSDNLENAIWFNSTPTDQGKYIEVDVIIDETTRKRRAKRSALWQNHIDGDLKHEVEMHRLLVHWAQSGVSMKQIGESPVNMLYRR</sequence>
<organism evidence="2 3">
    <name type="scientific">Penicillium subrubescens</name>
    <dbReference type="NCBI Taxonomy" id="1316194"/>
    <lineage>
        <taxon>Eukaryota</taxon>
        <taxon>Fungi</taxon>
        <taxon>Dikarya</taxon>
        <taxon>Ascomycota</taxon>
        <taxon>Pezizomycotina</taxon>
        <taxon>Eurotiomycetes</taxon>
        <taxon>Eurotiomycetidae</taxon>
        <taxon>Eurotiales</taxon>
        <taxon>Aspergillaceae</taxon>
        <taxon>Penicillium</taxon>
    </lineage>
</organism>
<proteinExistence type="predicted"/>
<accession>A0A1Q5TJH0</accession>
<reference evidence="2 3" key="1">
    <citation type="submission" date="2016-10" db="EMBL/GenBank/DDBJ databases">
        <title>Genome sequence of the ascomycete fungus Penicillium subrubescens.</title>
        <authorList>
            <person name="De Vries R.P."/>
            <person name="Peng M."/>
            <person name="Dilokpimol A."/>
            <person name="Hilden K."/>
            <person name="Makela M.R."/>
            <person name="Grigoriev I."/>
            <person name="Riley R."/>
            <person name="Granchi Z."/>
        </authorList>
    </citation>
    <scope>NUCLEOTIDE SEQUENCE [LARGE SCALE GENOMIC DNA]</scope>
    <source>
        <strain evidence="2 3">CBS 132785</strain>
    </source>
</reference>
<gene>
    <name evidence="2" type="ORF">PENSUB_7824</name>
</gene>